<reference evidence="1" key="1">
    <citation type="submission" date="2019-01" db="EMBL/GenBank/DDBJ databases">
        <authorList>
            <consortium name="Genoscope - CEA"/>
            <person name="William W."/>
        </authorList>
    </citation>
    <scope>NUCLEOTIDE SEQUENCE</scope>
    <source>
        <strain evidence="1">CR-1</strain>
    </source>
</reference>
<gene>
    <name evidence="1" type="ORF">EPICR_170041</name>
</gene>
<organism evidence="1">
    <name type="scientific">uncultured Desulfobacteraceae bacterium</name>
    <dbReference type="NCBI Taxonomy" id="218296"/>
    <lineage>
        <taxon>Bacteria</taxon>
        <taxon>Pseudomonadati</taxon>
        <taxon>Thermodesulfobacteriota</taxon>
        <taxon>Desulfobacteria</taxon>
        <taxon>Desulfobacterales</taxon>
        <taxon>Desulfobacteraceae</taxon>
        <taxon>environmental samples</taxon>
    </lineage>
</organism>
<proteinExistence type="predicted"/>
<dbReference type="Pfam" id="PF16256">
    <property type="entry name" value="DUF4911"/>
    <property type="match status" value="1"/>
</dbReference>
<evidence type="ECO:0000313" key="1">
    <source>
        <dbReference type="EMBL" id="VEN73425.1"/>
    </source>
</evidence>
<dbReference type="AlphaFoldDB" id="A0A484HDS3"/>
<dbReference type="EMBL" id="CAACVI010000009">
    <property type="protein sequence ID" value="VEN73425.1"/>
    <property type="molecule type" value="Genomic_DNA"/>
</dbReference>
<name>A0A484HDS3_9BACT</name>
<protein>
    <recommendedName>
        <fullName evidence="2">DUF4911 domain-containing protein</fullName>
    </recommendedName>
</protein>
<evidence type="ECO:0008006" key="2">
    <source>
        <dbReference type="Google" id="ProtNLM"/>
    </source>
</evidence>
<sequence>MRTIQKHLRIKKKEIAFFKFILEAYDGMAGMTTIDSASGHVVLNIAPGREDDAHTFLREMRHDMEIEDRDGF</sequence>
<dbReference type="InterPro" id="IPR032587">
    <property type="entry name" value="DUF4911"/>
</dbReference>
<accession>A0A484HDS3</accession>